<dbReference type="SUPFAM" id="SSF51126">
    <property type="entry name" value="Pectin lyase-like"/>
    <property type="match status" value="1"/>
</dbReference>
<organism evidence="2 3">
    <name type="scientific">Chlorella ohadii</name>
    <dbReference type="NCBI Taxonomy" id="2649997"/>
    <lineage>
        <taxon>Eukaryota</taxon>
        <taxon>Viridiplantae</taxon>
        <taxon>Chlorophyta</taxon>
        <taxon>core chlorophytes</taxon>
        <taxon>Trebouxiophyceae</taxon>
        <taxon>Chlorellales</taxon>
        <taxon>Chlorellaceae</taxon>
        <taxon>Chlorella clade</taxon>
        <taxon>Chlorella</taxon>
    </lineage>
</organism>
<dbReference type="Gene3D" id="2.160.20.10">
    <property type="entry name" value="Single-stranded right-handed beta-helix, Pectin lyase-like"/>
    <property type="match status" value="1"/>
</dbReference>
<gene>
    <name evidence="2" type="ORF">COHA_009585</name>
</gene>
<dbReference type="InterPro" id="IPR011050">
    <property type="entry name" value="Pectin_lyase_fold/virulence"/>
</dbReference>
<keyword evidence="1" id="KW-0732">Signal</keyword>
<accession>A0AAD5H0I2</accession>
<dbReference type="InterPro" id="IPR012334">
    <property type="entry name" value="Pectin_lyas_fold"/>
</dbReference>
<sequence>MHSHRAQASWLAALTLCGAERWVVLGLPAGELTLDRQLNISRPRTVLRGEGAAATTLRLTRSLTDLKGPSNYSEGFWVYSGGLLSVSPTENATVTEERLTAVEASAPVPRGSYRLRVASAAALRAGDTVTLVMQGGNGTLGDEIMNHKLDAGPMNANYTARYTSRIASISGNEVTLERPLPWALRQEMQPALVRRTAPVSDVGLEGFTLQFPHTPYLGHHKELGLNGIYLLSTQDCWVKDVAIVNSDNGILIEDSDRITIANVTIDVTEPRNGPPEGALGIRLQGDGHWGVRVARSCDVLGSSLHIKAQMVHSIGADDHGMFSVFEQCRLERNGSLEMHRALSTQLLFTDISIQDPRKSVRNGGPAAYGPNAGAHTTYWNVRSDTGSHPPPDHNGTPGYAPRDCTFGADLNFIGFAFQPPDELCPSYIHQQAPVLPPNLYRAQRERRLRLQAQSLPAGTSSDSQGPWSTLMQALKRAASSWRY</sequence>
<proteinExistence type="predicted"/>
<comment type="caution">
    <text evidence="2">The sequence shown here is derived from an EMBL/GenBank/DDBJ whole genome shotgun (WGS) entry which is preliminary data.</text>
</comment>
<reference evidence="2" key="1">
    <citation type="submission" date="2020-11" db="EMBL/GenBank/DDBJ databases">
        <title>Chlorella ohadii genome sequencing and assembly.</title>
        <authorList>
            <person name="Murik O."/>
            <person name="Treves H."/>
            <person name="Kedem I."/>
            <person name="Shotland Y."/>
            <person name="Kaplan A."/>
        </authorList>
    </citation>
    <scope>NUCLEOTIDE SEQUENCE</scope>
    <source>
        <strain evidence="2">1</strain>
    </source>
</reference>
<dbReference type="AlphaFoldDB" id="A0AAD5H0I2"/>
<evidence type="ECO:0000313" key="3">
    <source>
        <dbReference type="Proteomes" id="UP001205105"/>
    </source>
</evidence>
<evidence type="ECO:0000256" key="1">
    <source>
        <dbReference type="SAM" id="SignalP"/>
    </source>
</evidence>
<dbReference type="Proteomes" id="UP001205105">
    <property type="component" value="Unassembled WGS sequence"/>
</dbReference>
<feature type="chain" id="PRO_5042016382" evidence="1">
    <location>
        <begin position="27"/>
        <end position="483"/>
    </location>
</feature>
<name>A0AAD5H0I2_9CHLO</name>
<feature type="signal peptide" evidence="1">
    <location>
        <begin position="1"/>
        <end position="26"/>
    </location>
</feature>
<dbReference type="EMBL" id="JADXDR010000182">
    <property type="protein sequence ID" value="KAI7836568.1"/>
    <property type="molecule type" value="Genomic_DNA"/>
</dbReference>
<keyword evidence="3" id="KW-1185">Reference proteome</keyword>
<evidence type="ECO:0000313" key="2">
    <source>
        <dbReference type="EMBL" id="KAI7836568.1"/>
    </source>
</evidence>
<protein>
    <submittedName>
        <fullName evidence="2">Uncharacterized protein</fullName>
    </submittedName>
</protein>